<dbReference type="PANTHER" id="PTHR47163:SF2">
    <property type="entry name" value="SI:DKEY-17M8.2"/>
    <property type="match status" value="1"/>
</dbReference>
<dbReference type="InterPro" id="IPR024445">
    <property type="entry name" value="Tnp_ISXO2-like"/>
</dbReference>
<dbReference type="EMBL" id="JABSTU010000002">
    <property type="protein sequence ID" value="KAH8036800.1"/>
    <property type="molecule type" value="Genomic_DNA"/>
</dbReference>
<sequence>MLHVSTKELRLFHVDKRDAATLGSLIAKHILPRTTVYSDEWAAYQCIPTLVDANGTPLNLDWHTVNHSVNFVDPTTGANTQRIESEWRKAVASPIVASGRRDTIS</sequence>
<evidence type="ECO:0000313" key="3">
    <source>
        <dbReference type="Proteomes" id="UP000821866"/>
    </source>
</evidence>
<dbReference type="AlphaFoldDB" id="A0A9J6ERX4"/>
<reference evidence="2" key="2">
    <citation type="submission" date="2021-09" db="EMBL/GenBank/DDBJ databases">
        <authorList>
            <person name="Jia N."/>
            <person name="Wang J."/>
            <person name="Shi W."/>
            <person name="Du L."/>
            <person name="Sun Y."/>
            <person name="Zhan W."/>
            <person name="Jiang J."/>
            <person name="Wang Q."/>
            <person name="Zhang B."/>
            <person name="Ji P."/>
            <person name="Sakyi L.B."/>
            <person name="Cui X."/>
            <person name="Yuan T."/>
            <person name="Jiang B."/>
            <person name="Yang W."/>
            <person name="Lam T.T.-Y."/>
            <person name="Chang Q."/>
            <person name="Ding S."/>
            <person name="Wang X."/>
            <person name="Zhu J."/>
            <person name="Ruan X."/>
            <person name="Zhao L."/>
            <person name="Wei J."/>
            <person name="Que T."/>
            <person name="Du C."/>
            <person name="Cheng J."/>
            <person name="Dai P."/>
            <person name="Han X."/>
            <person name="Huang E."/>
            <person name="Gao Y."/>
            <person name="Liu J."/>
            <person name="Shao H."/>
            <person name="Ye R."/>
            <person name="Li L."/>
            <person name="Wei W."/>
            <person name="Wang X."/>
            <person name="Wang C."/>
            <person name="Huo Q."/>
            <person name="Li W."/>
            <person name="Guo W."/>
            <person name="Chen H."/>
            <person name="Chen S."/>
            <person name="Zhou L."/>
            <person name="Zhou L."/>
            <person name="Ni X."/>
            <person name="Tian J."/>
            <person name="Zhou Y."/>
            <person name="Sheng Y."/>
            <person name="Liu T."/>
            <person name="Pan Y."/>
            <person name="Xia L."/>
            <person name="Li J."/>
            <person name="Zhao F."/>
            <person name="Cao W."/>
        </authorList>
    </citation>
    <scope>NUCLEOTIDE SEQUENCE</scope>
    <source>
        <strain evidence="2">Rmic-2018</strain>
        <tissue evidence="2">Larvae</tissue>
    </source>
</reference>
<protein>
    <recommendedName>
        <fullName evidence="1">ISXO2-like transposase domain-containing protein</fullName>
    </recommendedName>
</protein>
<proteinExistence type="predicted"/>
<feature type="domain" description="ISXO2-like transposase" evidence="1">
    <location>
        <begin position="6"/>
        <end position="88"/>
    </location>
</feature>
<dbReference type="InterPro" id="IPR053164">
    <property type="entry name" value="IS1016-like_transposase"/>
</dbReference>
<organism evidence="2 3">
    <name type="scientific">Rhipicephalus microplus</name>
    <name type="common">Cattle tick</name>
    <name type="synonym">Boophilus microplus</name>
    <dbReference type="NCBI Taxonomy" id="6941"/>
    <lineage>
        <taxon>Eukaryota</taxon>
        <taxon>Metazoa</taxon>
        <taxon>Ecdysozoa</taxon>
        <taxon>Arthropoda</taxon>
        <taxon>Chelicerata</taxon>
        <taxon>Arachnida</taxon>
        <taxon>Acari</taxon>
        <taxon>Parasitiformes</taxon>
        <taxon>Ixodida</taxon>
        <taxon>Ixodoidea</taxon>
        <taxon>Ixodidae</taxon>
        <taxon>Rhipicephalinae</taxon>
        <taxon>Rhipicephalus</taxon>
        <taxon>Boophilus</taxon>
    </lineage>
</organism>
<dbReference type="Pfam" id="PF12762">
    <property type="entry name" value="DDE_Tnp_IS1595"/>
    <property type="match status" value="1"/>
</dbReference>
<reference evidence="2" key="1">
    <citation type="journal article" date="2020" name="Cell">
        <title>Large-Scale Comparative Analyses of Tick Genomes Elucidate Their Genetic Diversity and Vector Capacities.</title>
        <authorList>
            <consortium name="Tick Genome and Microbiome Consortium (TIGMIC)"/>
            <person name="Jia N."/>
            <person name="Wang J."/>
            <person name="Shi W."/>
            <person name="Du L."/>
            <person name="Sun Y."/>
            <person name="Zhan W."/>
            <person name="Jiang J.F."/>
            <person name="Wang Q."/>
            <person name="Zhang B."/>
            <person name="Ji P."/>
            <person name="Bell-Sakyi L."/>
            <person name="Cui X.M."/>
            <person name="Yuan T.T."/>
            <person name="Jiang B.G."/>
            <person name="Yang W.F."/>
            <person name="Lam T.T."/>
            <person name="Chang Q.C."/>
            <person name="Ding S.J."/>
            <person name="Wang X.J."/>
            <person name="Zhu J.G."/>
            <person name="Ruan X.D."/>
            <person name="Zhao L."/>
            <person name="Wei J.T."/>
            <person name="Ye R.Z."/>
            <person name="Que T.C."/>
            <person name="Du C.H."/>
            <person name="Zhou Y.H."/>
            <person name="Cheng J.X."/>
            <person name="Dai P.F."/>
            <person name="Guo W.B."/>
            <person name="Han X.H."/>
            <person name="Huang E.J."/>
            <person name="Li L.F."/>
            <person name="Wei W."/>
            <person name="Gao Y.C."/>
            <person name="Liu J.Z."/>
            <person name="Shao H.Z."/>
            <person name="Wang X."/>
            <person name="Wang C.C."/>
            <person name="Yang T.C."/>
            <person name="Huo Q.B."/>
            <person name="Li W."/>
            <person name="Chen H.Y."/>
            <person name="Chen S.E."/>
            <person name="Zhou L.G."/>
            <person name="Ni X.B."/>
            <person name="Tian J.H."/>
            <person name="Sheng Y."/>
            <person name="Liu T."/>
            <person name="Pan Y.S."/>
            <person name="Xia L.Y."/>
            <person name="Li J."/>
            <person name="Zhao F."/>
            <person name="Cao W.C."/>
        </authorList>
    </citation>
    <scope>NUCLEOTIDE SEQUENCE</scope>
    <source>
        <strain evidence="2">Rmic-2018</strain>
    </source>
</reference>
<dbReference type="Proteomes" id="UP000821866">
    <property type="component" value="Chromosome 10"/>
</dbReference>
<evidence type="ECO:0000313" key="2">
    <source>
        <dbReference type="EMBL" id="KAH8036800.1"/>
    </source>
</evidence>
<dbReference type="PANTHER" id="PTHR47163">
    <property type="entry name" value="DDE_TNP_IS1595 DOMAIN-CONTAINING PROTEIN"/>
    <property type="match status" value="1"/>
</dbReference>
<name>A0A9J6ERX4_RHIMP</name>
<comment type="caution">
    <text evidence="2">The sequence shown here is derived from an EMBL/GenBank/DDBJ whole genome shotgun (WGS) entry which is preliminary data.</text>
</comment>
<keyword evidence="3" id="KW-1185">Reference proteome</keyword>
<evidence type="ECO:0000259" key="1">
    <source>
        <dbReference type="Pfam" id="PF12762"/>
    </source>
</evidence>
<gene>
    <name evidence="2" type="ORF">HPB51_005805</name>
</gene>
<accession>A0A9J6ERX4</accession>